<reference evidence="7 8" key="1">
    <citation type="submission" date="2019-05" db="EMBL/GenBank/DDBJ databases">
        <title>The Complete Genome Sequence of the n-alkane-degrading Desulfoglaeba alkanexedens ALDC reveals multiple alkylsuccinate synthase gene clusters.</title>
        <authorList>
            <person name="Callaghan A.V."/>
            <person name="Davidova I.A."/>
            <person name="Duncan K.E."/>
            <person name="Morris B."/>
            <person name="McInerney M.J."/>
        </authorList>
    </citation>
    <scope>NUCLEOTIDE SEQUENCE [LARGE SCALE GENOMIC DNA]</scope>
    <source>
        <strain evidence="7 8">ALDC</strain>
    </source>
</reference>
<dbReference type="InterPro" id="IPR044665">
    <property type="entry name" value="E_coli_cyclophilin_A-like"/>
</dbReference>
<dbReference type="GO" id="GO:0003755">
    <property type="term" value="F:peptidyl-prolyl cis-trans isomerase activity"/>
    <property type="evidence" value="ECO:0007669"/>
    <property type="project" value="UniProtKB-UniRule"/>
</dbReference>
<dbReference type="Proteomes" id="UP000298602">
    <property type="component" value="Chromosome"/>
</dbReference>
<organism evidence="7 8">
    <name type="scientific">Desulfoglaeba alkanexedens ALDC</name>
    <dbReference type="NCBI Taxonomy" id="980445"/>
    <lineage>
        <taxon>Bacteria</taxon>
        <taxon>Pseudomonadati</taxon>
        <taxon>Thermodesulfobacteriota</taxon>
        <taxon>Syntrophobacteria</taxon>
        <taxon>Syntrophobacterales</taxon>
        <taxon>Syntrophobacteraceae</taxon>
        <taxon>Desulfoglaeba</taxon>
    </lineage>
</organism>
<comment type="similarity">
    <text evidence="2 5">Belongs to the cyclophilin-type PPIase family.</text>
</comment>
<dbReference type="EC" id="5.2.1.8" evidence="5"/>
<dbReference type="EMBL" id="CP040098">
    <property type="protein sequence ID" value="QCQ22803.1"/>
    <property type="molecule type" value="Genomic_DNA"/>
</dbReference>
<evidence type="ECO:0000313" key="8">
    <source>
        <dbReference type="Proteomes" id="UP000298602"/>
    </source>
</evidence>
<evidence type="ECO:0000256" key="3">
    <source>
        <dbReference type="ARBA" id="ARBA00023110"/>
    </source>
</evidence>
<dbReference type="PIRSF" id="PIRSF001467">
    <property type="entry name" value="Peptidylpro_ismrse"/>
    <property type="match status" value="1"/>
</dbReference>
<evidence type="ECO:0000256" key="2">
    <source>
        <dbReference type="ARBA" id="ARBA00007365"/>
    </source>
</evidence>
<dbReference type="RefSeq" id="WP_137425086.1">
    <property type="nucleotide sequence ID" value="NZ_CP040098.1"/>
</dbReference>
<dbReference type="OrthoDB" id="9807797at2"/>
<keyword evidence="8" id="KW-1185">Reference proteome</keyword>
<dbReference type="Gene3D" id="2.40.100.10">
    <property type="entry name" value="Cyclophilin-like"/>
    <property type="match status" value="1"/>
</dbReference>
<dbReference type="PROSITE" id="PS00170">
    <property type="entry name" value="CSA_PPIASE_1"/>
    <property type="match status" value="1"/>
</dbReference>
<feature type="domain" description="PPIase cyclophilin-type" evidence="6">
    <location>
        <begin position="5"/>
        <end position="169"/>
    </location>
</feature>
<dbReference type="GO" id="GO:0006457">
    <property type="term" value="P:protein folding"/>
    <property type="evidence" value="ECO:0007669"/>
    <property type="project" value="InterPro"/>
</dbReference>
<evidence type="ECO:0000256" key="4">
    <source>
        <dbReference type="ARBA" id="ARBA00023235"/>
    </source>
</evidence>
<dbReference type="SUPFAM" id="SSF50891">
    <property type="entry name" value="Cyclophilin-like"/>
    <property type="match status" value="1"/>
</dbReference>
<evidence type="ECO:0000259" key="6">
    <source>
        <dbReference type="PROSITE" id="PS50072"/>
    </source>
</evidence>
<evidence type="ECO:0000256" key="5">
    <source>
        <dbReference type="RuleBase" id="RU363019"/>
    </source>
</evidence>
<name>A0A4P8L4Z7_9BACT</name>
<dbReference type="Pfam" id="PF00160">
    <property type="entry name" value="Pro_isomerase"/>
    <property type="match status" value="1"/>
</dbReference>
<dbReference type="KEGG" id="dax:FDQ92_11835"/>
<dbReference type="PRINTS" id="PR00153">
    <property type="entry name" value="CSAPPISMRASE"/>
</dbReference>
<dbReference type="InterPro" id="IPR024936">
    <property type="entry name" value="Cyclophilin-type_PPIase"/>
</dbReference>
<dbReference type="InterPro" id="IPR029000">
    <property type="entry name" value="Cyclophilin-like_dom_sf"/>
</dbReference>
<sequence length="172" mass="19101">MTETANPVVTLETSLGTVKIELWKDKAPQTVDNFLRYVREGFYDGTVFHRVIDDFMIQGGGLTPDMKPKKTHQPIKNEASKELKNLRGTIAMARTNLVNSATSQFFINVVDNPFLDHRDKTPPGYGYAVFGQVTEGMEVVDAIRKVETRAVGGHENVPKTPVVIQKVTVDAP</sequence>
<comment type="catalytic activity">
    <reaction evidence="5">
        <text>[protein]-peptidylproline (omega=180) = [protein]-peptidylproline (omega=0)</text>
        <dbReference type="Rhea" id="RHEA:16237"/>
        <dbReference type="Rhea" id="RHEA-COMP:10747"/>
        <dbReference type="Rhea" id="RHEA-COMP:10748"/>
        <dbReference type="ChEBI" id="CHEBI:83833"/>
        <dbReference type="ChEBI" id="CHEBI:83834"/>
        <dbReference type="EC" id="5.2.1.8"/>
    </reaction>
</comment>
<dbReference type="InterPro" id="IPR002130">
    <property type="entry name" value="Cyclophilin-type_PPIase_dom"/>
</dbReference>
<reference evidence="7 8" key="2">
    <citation type="submission" date="2019-05" db="EMBL/GenBank/DDBJ databases">
        <authorList>
            <person name="Suflita J.M."/>
            <person name="Marks C.R."/>
        </authorList>
    </citation>
    <scope>NUCLEOTIDE SEQUENCE [LARGE SCALE GENOMIC DNA]</scope>
    <source>
        <strain evidence="7 8">ALDC</strain>
    </source>
</reference>
<dbReference type="AlphaFoldDB" id="A0A4P8L4Z7"/>
<evidence type="ECO:0000256" key="1">
    <source>
        <dbReference type="ARBA" id="ARBA00002388"/>
    </source>
</evidence>
<dbReference type="CDD" id="cd01920">
    <property type="entry name" value="cyclophilin_EcCYP_like"/>
    <property type="match status" value="1"/>
</dbReference>
<comment type="function">
    <text evidence="1 5">PPIases accelerate the folding of proteins. It catalyzes the cis-trans isomerization of proline imidic peptide bonds in oligopeptides.</text>
</comment>
<keyword evidence="4 5" id="KW-0413">Isomerase</keyword>
<dbReference type="PANTHER" id="PTHR43246">
    <property type="entry name" value="PEPTIDYL-PROLYL CIS-TRANS ISOMERASE CYP38, CHLOROPLASTIC"/>
    <property type="match status" value="1"/>
</dbReference>
<keyword evidence="3 5" id="KW-0697">Rotamase</keyword>
<dbReference type="InterPro" id="IPR020892">
    <property type="entry name" value="Cyclophilin-type_PPIase_CS"/>
</dbReference>
<protein>
    <recommendedName>
        <fullName evidence="5">Peptidyl-prolyl cis-trans isomerase</fullName>
        <shortName evidence="5">PPIase</shortName>
        <ecNumber evidence="5">5.2.1.8</ecNumber>
    </recommendedName>
</protein>
<gene>
    <name evidence="7" type="ORF">FDQ92_11835</name>
</gene>
<dbReference type="PROSITE" id="PS50072">
    <property type="entry name" value="CSA_PPIASE_2"/>
    <property type="match status" value="1"/>
</dbReference>
<proteinExistence type="inferred from homology"/>
<evidence type="ECO:0000313" key="7">
    <source>
        <dbReference type="EMBL" id="QCQ22803.1"/>
    </source>
</evidence>
<accession>A0A4P8L4Z7</accession>